<dbReference type="AlphaFoldDB" id="A0AAV0LXB0"/>
<feature type="transmembrane region" description="Helical" evidence="1">
    <location>
        <begin position="30"/>
        <end position="54"/>
    </location>
</feature>
<proteinExistence type="predicted"/>
<comment type="caution">
    <text evidence="2">The sequence shown here is derived from an EMBL/GenBank/DDBJ whole genome shotgun (WGS) entry which is preliminary data.</text>
</comment>
<dbReference type="EMBL" id="CAMGYJ010000006">
    <property type="protein sequence ID" value="CAI0438180.1"/>
    <property type="molecule type" value="Genomic_DNA"/>
</dbReference>
<keyword evidence="3" id="KW-1185">Reference proteome</keyword>
<evidence type="ECO:0000256" key="1">
    <source>
        <dbReference type="SAM" id="Phobius"/>
    </source>
</evidence>
<gene>
    <name evidence="2" type="ORF">LITE_LOCUS25726</name>
</gene>
<keyword evidence="1" id="KW-0472">Membrane</keyword>
<evidence type="ECO:0000313" key="3">
    <source>
        <dbReference type="Proteomes" id="UP001154282"/>
    </source>
</evidence>
<keyword evidence="1" id="KW-1133">Transmembrane helix</keyword>
<organism evidence="2 3">
    <name type="scientific">Linum tenue</name>
    <dbReference type="NCBI Taxonomy" id="586396"/>
    <lineage>
        <taxon>Eukaryota</taxon>
        <taxon>Viridiplantae</taxon>
        <taxon>Streptophyta</taxon>
        <taxon>Embryophyta</taxon>
        <taxon>Tracheophyta</taxon>
        <taxon>Spermatophyta</taxon>
        <taxon>Magnoliopsida</taxon>
        <taxon>eudicotyledons</taxon>
        <taxon>Gunneridae</taxon>
        <taxon>Pentapetalae</taxon>
        <taxon>rosids</taxon>
        <taxon>fabids</taxon>
        <taxon>Malpighiales</taxon>
        <taxon>Linaceae</taxon>
        <taxon>Linum</taxon>
    </lineage>
</organism>
<reference evidence="2" key="1">
    <citation type="submission" date="2022-08" db="EMBL/GenBank/DDBJ databases">
        <authorList>
            <person name="Gutierrez-Valencia J."/>
        </authorList>
    </citation>
    <scope>NUCLEOTIDE SEQUENCE</scope>
</reference>
<name>A0AAV0LXB0_9ROSI</name>
<sequence>MFLLVATLFALVSGQEEMAPAPSPSLVTGAAGFSGSVSGAVVVCSLAVSIVGLLKM</sequence>
<evidence type="ECO:0000313" key="2">
    <source>
        <dbReference type="EMBL" id="CAI0438180.1"/>
    </source>
</evidence>
<keyword evidence="1" id="KW-0812">Transmembrane</keyword>
<accession>A0AAV0LXB0</accession>
<dbReference type="Proteomes" id="UP001154282">
    <property type="component" value="Unassembled WGS sequence"/>
</dbReference>
<protein>
    <submittedName>
        <fullName evidence="2">Uncharacterized protein</fullName>
    </submittedName>
</protein>